<proteinExistence type="predicted"/>
<gene>
    <name evidence="2" type="ORF">EJP67_02225</name>
</gene>
<feature type="domain" description="Transcriptional repressor NrdR-like N-terminal" evidence="1">
    <location>
        <begin position="1"/>
        <end position="40"/>
    </location>
</feature>
<evidence type="ECO:0000313" key="2">
    <source>
        <dbReference type="EMBL" id="RUR65870.1"/>
    </source>
</evidence>
<dbReference type="Proteomes" id="UP000281118">
    <property type="component" value="Unassembled WGS sequence"/>
</dbReference>
<evidence type="ECO:0000259" key="1">
    <source>
        <dbReference type="Pfam" id="PF22811"/>
    </source>
</evidence>
<dbReference type="InterPro" id="IPR055173">
    <property type="entry name" value="NrdR-like_N"/>
</dbReference>
<reference evidence="2 3" key="1">
    <citation type="submission" date="2018-12" db="EMBL/GenBank/DDBJ databases">
        <title>The genome sequences of Variovorax guangxiensis DSM 27352.</title>
        <authorList>
            <person name="Gao J."/>
            <person name="Sun J."/>
        </authorList>
    </citation>
    <scope>NUCLEOTIDE SEQUENCE [LARGE SCALE GENOMIC DNA]</scope>
    <source>
        <strain evidence="2 3">DSM 27352</strain>
    </source>
</reference>
<organism evidence="2 3">
    <name type="scientific">Variovorax guangxiensis</name>
    <dbReference type="NCBI Taxonomy" id="1775474"/>
    <lineage>
        <taxon>Bacteria</taxon>
        <taxon>Pseudomonadati</taxon>
        <taxon>Pseudomonadota</taxon>
        <taxon>Betaproteobacteria</taxon>
        <taxon>Burkholderiales</taxon>
        <taxon>Comamonadaceae</taxon>
        <taxon>Variovorax</taxon>
    </lineage>
</organism>
<dbReference type="Gene3D" id="2.20.25.10">
    <property type="match status" value="1"/>
</dbReference>
<dbReference type="AlphaFoldDB" id="A0A3S0ZKQ6"/>
<dbReference type="OrthoDB" id="8858364at2"/>
<dbReference type="SUPFAM" id="SSF57783">
    <property type="entry name" value="Zinc beta-ribbon"/>
    <property type="match status" value="1"/>
</dbReference>
<sequence length="71" mass="7696">MKCPSCSSSEQRVLHTRTGDAKITRLRGCAVCAHRWTTVEIDAGMLSRMEKAAAALHAFAAACRDFDDPAT</sequence>
<accession>A0A3S0ZKQ6</accession>
<name>A0A3S0ZKQ6_9BURK</name>
<dbReference type="RefSeq" id="WP_126018963.1">
    <property type="nucleotide sequence ID" value="NZ_RXFT01000001.1"/>
</dbReference>
<dbReference type="EMBL" id="RXFT01000001">
    <property type="protein sequence ID" value="RUR65870.1"/>
    <property type="molecule type" value="Genomic_DNA"/>
</dbReference>
<comment type="caution">
    <text evidence="2">The sequence shown here is derived from an EMBL/GenBank/DDBJ whole genome shotgun (WGS) entry which is preliminary data.</text>
</comment>
<protein>
    <recommendedName>
        <fullName evidence="1">Transcriptional repressor NrdR-like N-terminal domain-containing protein</fullName>
    </recommendedName>
</protein>
<dbReference type="Pfam" id="PF22811">
    <property type="entry name" value="Zn_ribbon_NrdR"/>
    <property type="match status" value="1"/>
</dbReference>
<evidence type="ECO:0000313" key="3">
    <source>
        <dbReference type="Proteomes" id="UP000281118"/>
    </source>
</evidence>